<evidence type="ECO:0000256" key="1">
    <source>
        <dbReference type="ARBA" id="ARBA00010617"/>
    </source>
</evidence>
<dbReference type="InterPro" id="IPR036396">
    <property type="entry name" value="Cyt_P450_sf"/>
</dbReference>
<reference evidence="6 7" key="1">
    <citation type="journal article" date="2021" name="Elife">
        <title>Chloroplast acquisition without the gene transfer in kleptoplastic sea slugs, Plakobranchus ocellatus.</title>
        <authorList>
            <person name="Maeda T."/>
            <person name="Takahashi S."/>
            <person name="Yoshida T."/>
            <person name="Shimamura S."/>
            <person name="Takaki Y."/>
            <person name="Nagai Y."/>
            <person name="Toyoda A."/>
            <person name="Suzuki Y."/>
            <person name="Arimoto A."/>
            <person name="Ishii H."/>
            <person name="Satoh N."/>
            <person name="Nishiyama T."/>
            <person name="Hasebe M."/>
            <person name="Maruyama T."/>
            <person name="Minagawa J."/>
            <person name="Obokata J."/>
            <person name="Shigenobu S."/>
        </authorList>
    </citation>
    <scope>NUCLEOTIDE SEQUENCE [LARGE SCALE GENOMIC DNA]</scope>
</reference>
<evidence type="ECO:0000256" key="4">
    <source>
        <dbReference type="PIRSR" id="PIRSR602401-1"/>
    </source>
</evidence>
<comment type="cofactor">
    <cofactor evidence="4">
        <name>heme</name>
        <dbReference type="ChEBI" id="CHEBI:30413"/>
    </cofactor>
</comment>
<keyword evidence="4 5" id="KW-0349">Heme</keyword>
<dbReference type="GO" id="GO:0006805">
    <property type="term" value="P:xenobiotic metabolic process"/>
    <property type="evidence" value="ECO:0007669"/>
    <property type="project" value="TreeGrafter"/>
</dbReference>
<evidence type="ECO:0000313" key="7">
    <source>
        <dbReference type="Proteomes" id="UP000762676"/>
    </source>
</evidence>
<dbReference type="SUPFAM" id="SSF48264">
    <property type="entry name" value="Cytochrome P450"/>
    <property type="match status" value="1"/>
</dbReference>
<dbReference type="InterPro" id="IPR017972">
    <property type="entry name" value="Cyt_P450_CS"/>
</dbReference>
<dbReference type="GO" id="GO:0006082">
    <property type="term" value="P:organic acid metabolic process"/>
    <property type="evidence" value="ECO:0007669"/>
    <property type="project" value="TreeGrafter"/>
</dbReference>
<keyword evidence="7" id="KW-1185">Reference proteome</keyword>
<evidence type="ECO:0000256" key="2">
    <source>
        <dbReference type="ARBA" id="ARBA00022723"/>
    </source>
</evidence>
<dbReference type="Proteomes" id="UP000762676">
    <property type="component" value="Unassembled WGS sequence"/>
</dbReference>
<dbReference type="GO" id="GO:0020037">
    <property type="term" value="F:heme binding"/>
    <property type="evidence" value="ECO:0007669"/>
    <property type="project" value="InterPro"/>
</dbReference>
<dbReference type="PANTHER" id="PTHR24300:SF375">
    <property type="entry name" value="CYTOCHROME P450 FAMILY"/>
    <property type="match status" value="1"/>
</dbReference>
<accession>A0AAV4JUD2</accession>
<dbReference type="EMBL" id="BMAT01003453">
    <property type="protein sequence ID" value="GFS25900.1"/>
    <property type="molecule type" value="Genomic_DNA"/>
</dbReference>
<comment type="caution">
    <text evidence="6">The sequence shown here is derived from an EMBL/GenBank/DDBJ whole genome shotgun (WGS) entry which is preliminary data.</text>
</comment>
<dbReference type="AlphaFoldDB" id="A0AAV4JUD2"/>
<dbReference type="PRINTS" id="PR00463">
    <property type="entry name" value="EP450I"/>
</dbReference>
<sequence length="153" mass="17153">MHDKNKLNYTMAAIMEAFRLAGSPLGLPHLCREETVIRGYTIPAGTTVMNNTDAIFLSDATWPDPTKFKPERFLDTGGNFTQREEFTPFGIGRRACPAESMARMELFLFLSGLIQRFELQPAVPGELPSLEPVPGVTYNPQAFQVRFVDRRGV</sequence>
<protein>
    <submittedName>
        <fullName evidence="6">Cytochrome P450 2U1</fullName>
    </submittedName>
</protein>
<dbReference type="GO" id="GO:0005737">
    <property type="term" value="C:cytoplasm"/>
    <property type="evidence" value="ECO:0007669"/>
    <property type="project" value="TreeGrafter"/>
</dbReference>
<name>A0AAV4JUD2_9GAST</name>
<evidence type="ECO:0000313" key="6">
    <source>
        <dbReference type="EMBL" id="GFS25900.1"/>
    </source>
</evidence>
<dbReference type="GO" id="GO:0005506">
    <property type="term" value="F:iron ion binding"/>
    <property type="evidence" value="ECO:0007669"/>
    <property type="project" value="InterPro"/>
</dbReference>
<dbReference type="InterPro" id="IPR002401">
    <property type="entry name" value="Cyt_P450_E_grp-I"/>
</dbReference>
<keyword evidence="5" id="KW-0560">Oxidoreductase</keyword>
<gene>
    <name evidence="6" type="ORF">ElyMa_001699700</name>
</gene>
<evidence type="ECO:0000256" key="5">
    <source>
        <dbReference type="RuleBase" id="RU000461"/>
    </source>
</evidence>
<proteinExistence type="inferred from homology"/>
<dbReference type="GO" id="GO:0016712">
    <property type="term" value="F:oxidoreductase activity, acting on paired donors, with incorporation or reduction of molecular oxygen, reduced flavin or flavoprotein as one donor, and incorporation of one atom of oxygen"/>
    <property type="evidence" value="ECO:0007669"/>
    <property type="project" value="TreeGrafter"/>
</dbReference>
<dbReference type="PROSITE" id="PS00086">
    <property type="entry name" value="CYTOCHROME_P450"/>
    <property type="match status" value="1"/>
</dbReference>
<dbReference type="PANTHER" id="PTHR24300">
    <property type="entry name" value="CYTOCHROME P450 508A4-RELATED"/>
    <property type="match status" value="1"/>
</dbReference>
<dbReference type="InterPro" id="IPR001128">
    <property type="entry name" value="Cyt_P450"/>
</dbReference>
<keyword evidence="2 4" id="KW-0479">Metal-binding</keyword>
<keyword evidence="5" id="KW-0503">Monooxygenase</keyword>
<comment type="similarity">
    <text evidence="1 5">Belongs to the cytochrome P450 family.</text>
</comment>
<keyword evidence="3 4" id="KW-0408">Iron</keyword>
<evidence type="ECO:0000256" key="3">
    <source>
        <dbReference type="ARBA" id="ARBA00023004"/>
    </source>
</evidence>
<dbReference type="Pfam" id="PF00067">
    <property type="entry name" value="p450"/>
    <property type="match status" value="1"/>
</dbReference>
<dbReference type="Gene3D" id="1.10.630.10">
    <property type="entry name" value="Cytochrome P450"/>
    <property type="match status" value="1"/>
</dbReference>
<organism evidence="6 7">
    <name type="scientific">Elysia marginata</name>
    <dbReference type="NCBI Taxonomy" id="1093978"/>
    <lineage>
        <taxon>Eukaryota</taxon>
        <taxon>Metazoa</taxon>
        <taxon>Spiralia</taxon>
        <taxon>Lophotrochozoa</taxon>
        <taxon>Mollusca</taxon>
        <taxon>Gastropoda</taxon>
        <taxon>Heterobranchia</taxon>
        <taxon>Euthyneura</taxon>
        <taxon>Panpulmonata</taxon>
        <taxon>Sacoglossa</taxon>
        <taxon>Placobranchoidea</taxon>
        <taxon>Plakobranchidae</taxon>
        <taxon>Elysia</taxon>
    </lineage>
</organism>
<feature type="binding site" description="axial binding residue" evidence="4">
    <location>
        <position position="96"/>
    </location>
    <ligand>
        <name>heme</name>
        <dbReference type="ChEBI" id="CHEBI:30413"/>
    </ligand>
    <ligandPart>
        <name>Fe</name>
        <dbReference type="ChEBI" id="CHEBI:18248"/>
    </ligandPart>
</feature>
<dbReference type="InterPro" id="IPR050182">
    <property type="entry name" value="Cytochrome_P450_fam2"/>
</dbReference>